<evidence type="ECO:0000313" key="3">
    <source>
        <dbReference type="Proteomes" id="UP000004061"/>
    </source>
</evidence>
<feature type="compositionally biased region" description="Basic and acidic residues" evidence="1">
    <location>
        <begin position="31"/>
        <end position="55"/>
    </location>
</feature>
<protein>
    <submittedName>
        <fullName evidence="2">Uncharacterized protein</fullName>
    </submittedName>
</protein>
<comment type="caution">
    <text evidence="2">The sequence shown here is derived from an EMBL/GenBank/DDBJ whole genome shotgun (WGS) entry which is preliminary data.</text>
</comment>
<feature type="region of interest" description="Disordered" evidence="1">
    <location>
        <begin position="28"/>
        <end position="55"/>
    </location>
</feature>
<organism evidence="2 3">
    <name type="scientific">Limnospira maxima CS-328</name>
    <dbReference type="NCBI Taxonomy" id="513049"/>
    <lineage>
        <taxon>Bacteria</taxon>
        <taxon>Bacillati</taxon>
        <taxon>Cyanobacteriota</taxon>
        <taxon>Cyanophyceae</taxon>
        <taxon>Oscillatoriophycideae</taxon>
        <taxon>Oscillatoriales</taxon>
        <taxon>Sirenicapillariaceae</taxon>
        <taxon>Limnospira</taxon>
    </lineage>
</organism>
<dbReference type="EMBL" id="ABYK01000034">
    <property type="protein sequence ID" value="EDZ93322.1"/>
    <property type="molecule type" value="Genomic_DNA"/>
</dbReference>
<gene>
    <name evidence="2" type="ORF">AmaxDRAFT_3974</name>
</gene>
<evidence type="ECO:0000313" key="2">
    <source>
        <dbReference type="EMBL" id="EDZ93322.1"/>
    </source>
</evidence>
<proteinExistence type="predicted"/>
<sequence length="55" mass="6236">MSHSSYSNIDRIADHPITIYVSQRLVSTTKQGRETQGQDRTLERWSRDPSSKAGS</sequence>
<keyword evidence="3" id="KW-1185">Reference proteome</keyword>
<accession>B5W5C5</accession>
<name>B5W5C5_LIMMA</name>
<evidence type="ECO:0000256" key="1">
    <source>
        <dbReference type="SAM" id="MobiDB-lite"/>
    </source>
</evidence>
<dbReference type="AlphaFoldDB" id="B5W5C5"/>
<dbReference type="Proteomes" id="UP000004061">
    <property type="component" value="Unassembled WGS sequence"/>
</dbReference>
<reference evidence="2 3" key="1">
    <citation type="journal article" date="2011" name="Appl. Environ. Microbiol.">
        <title>Contribution of a Sodium Ion Gradient to Energy Conservation during Fermentation in the Cyanobacterium Arthrospira (Spirulina) maxima CS-328.</title>
        <authorList>
            <person name="Carrieri D."/>
            <person name="Ananyev G."/>
            <person name="Lenz O."/>
            <person name="Bryant D.A."/>
            <person name="Dismukes G.C."/>
        </authorList>
    </citation>
    <scope>NUCLEOTIDE SEQUENCE [LARGE SCALE GENOMIC DNA]</scope>
    <source>
        <strain evidence="2 3">CS-328</strain>
    </source>
</reference>